<keyword evidence="2" id="KW-1133">Transmembrane helix</keyword>
<organism evidence="4 5">
    <name type="scientific">Protaetiibacter mangrovi</name>
    <dbReference type="NCBI Taxonomy" id="2970926"/>
    <lineage>
        <taxon>Bacteria</taxon>
        <taxon>Bacillati</taxon>
        <taxon>Actinomycetota</taxon>
        <taxon>Actinomycetes</taxon>
        <taxon>Micrococcales</taxon>
        <taxon>Microbacteriaceae</taxon>
        <taxon>Protaetiibacter</taxon>
    </lineage>
</organism>
<dbReference type="RefSeq" id="WP_258797216.1">
    <property type="nucleotide sequence ID" value="NZ_JANTHX010000003.1"/>
</dbReference>
<evidence type="ECO:0000313" key="4">
    <source>
        <dbReference type="EMBL" id="MCS0498318.1"/>
    </source>
</evidence>
<feature type="region of interest" description="Disordered" evidence="1">
    <location>
        <begin position="286"/>
        <end position="313"/>
    </location>
</feature>
<keyword evidence="3" id="KW-0732">Signal</keyword>
<reference evidence="4 5" key="1">
    <citation type="submission" date="2022-08" db="EMBL/GenBank/DDBJ databases">
        <authorList>
            <person name="Li F."/>
        </authorList>
    </citation>
    <scope>NUCLEOTIDE SEQUENCE [LARGE SCALE GENOMIC DNA]</scope>
    <source>
        <strain evidence="4 5">10F1B-8-1</strain>
    </source>
</reference>
<gene>
    <name evidence="4" type="ORF">NUH29_01995</name>
</gene>
<evidence type="ECO:0008006" key="6">
    <source>
        <dbReference type="Google" id="ProtNLM"/>
    </source>
</evidence>
<evidence type="ECO:0000256" key="1">
    <source>
        <dbReference type="SAM" id="MobiDB-lite"/>
    </source>
</evidence>
<protein>
    <recommendedName>
        <fullName evidence="6">DUF4397 domain-containing protein</fullName>
    </recommendedName>
</protein>
<keyword evidence="2" id="KW-0472">Membrane</keyword>
<name>A0ABT1ZC96_9MICO</name>
<evidence type="ECO:0000256" key="2">
    <source>
        <dbReference type="SAM" id="Phobius"/>
    </source>
</evidence>
<feature type="transmembrane region" description="Helical" evidence="2">
    <location>
        <begin position="258"/>
        <end position="280"/>
    </location>
</feature>
<feature type="compositionally biased region" description="Low complexity" evidence="1">
    <location>
        <begin position="286"/>
        <end position="298"/>
    </location>
</feature>
<dbReference type="Proteomes" id="UP001205337">
    <property type="component" value="Unassembled WGS sequence"/>
</dbReference>
<dbReference type="EMBL" id="JANTHX010000003">
    <property type="protein sequence ID" value="MCS0498318.1"/>
    <property type="molecule type" value="Genomic_DNA"/>
</dbReference>
<comment type="caution">
    <text evidence="4">The sequence shown here is derived from an EMBL/GenBank/DDBJ whole genome shotgun (WGS) entry which is preliminary data.</text>
</comment>
<feature type="compositionally biased region" description="Acidic residues" evidence="1">
    <location>
        <begin position="300"/>
        <end position="313"/>
    </location>
</feature>
<evidence type="ECO:0000313" key="5">
    <source>
        <dbReference type="Proteomes" id="UP001205337"/>
    </source>
</evidence>
<evidence type="ECO:0000256" key="3">
    <source>
        <dbReference type="SAM" id="SignalP"/>
    </source>
</evidence>
<feature type="signal peptide" evidence="3">
    <location>
        <begin position="1"/>
        <end position="26"/>
    </location>
</feature>
<keyword evidence="5" id="KW-1185">Reference proteome</keyword>
<keyword evidence="2" id="KW-0812">Transmembrane</keyword>
<feature type="chain" id="PRO_5046467542" description="DUF4397 domain-containing protein" evidence="3">
    <location>
        <begin position="27"/>
        <end position="313"/>
    </location>
</feature>
<accession>A0ABT1ZC96</accession>
<sequence>MRRRLTASAALLALGLAVVPAAPASADVQTTVSFVGPAQTVAFGDDWLLEVQVTPVDGSRVDDGSGTVEVLVEGVPGTFSTVPLLPGGVALVAQPSAQAVLGAGEHRFTAIYHPDAGSGLLSSQTATPYLLTITPRTLDATARVVDDPADPDAPFLELGLSGDYVDEVGVPGGDWTITGTSDGATVLDSTVTGSDDGTVRIPLAGAVRPGRTIELEVAFAPDPSVAPGVALTQPTALAYTEDALTPGEALTAAVVLPWWLVILIGLVLVAAVVFAVVLLVRRRAPGADAPADPVDAPGSEGDDADAETGEPSP</sequence>
<proteinExistence type="predicted"/>